<evidence type="ECO:0000313" key="2">
    <source>
        <dbReference type="EMBL" id="STY67289.1"/>
    </source>
</evidence>
<dbReference type="RefSeq" id="WP_006252742.1">
    <property type="nucleotide sequence ID" value="NZ_CP097337.1"/>
</dbReference>
<dbReference type="InterPro" id="IPR032876">
    <property type="entry name" value="J_dom"/>
</dbReference>
<dbReference type="Pfam" id="PF24421">
    <property type="entry name" value="Ig_J"/>
    <property type="match status" value="1"/>
</dbReference>
<dbReference type="InterPro" id="IPR015406">
    <property type="entry name" value="GpJ_CSF"/>
</dbReference>
<dbReference type="PANTHER" id="PTHR36251:SF2">
    <property type="entry name" value="GIFSY-2 PROPHAGE HOST SPECIFICITY PROTEIN J, PHAGE LAMBDA"/>
    <property type="match status" value="1"/>
</dbReference>
<dbReference type="PANTHER" id="PTHR36251">
    <property type="entry name" value="FELS-1 PROPHAGE HOST SPECIFICITY PROTEIN-RELATED"/>
    <property type="match status" value="1"/>
</dbReference>
<dbReference type="Proteomes" id="UP000254031">
    <property type="component" value="Unassembled WGS sequence"/>
</dbReference>
<dbReference type="Gene3D" id="2.60.40.10">
    <property type="entry name" value="Immunoglobulins"/>
    <property type="match status" value="2"/>
</dbReference>
<reference evidence="2 3" key="1">
    <citation type="submission" date="2018-06" db="EMBL/GenBank/DDBJ databases">
        <authorList>
            <consortium name="Pathogen Informatics"/>
            <person name="Doyle S."/>
        </authorList>
    </citation>
    <scope>NUCLEOTIDE SEQUENCE [LARGE SCALE GENOMIC DNA]</scope>
    <source>
        <strain evidence="2 3">NCTC9380</strain>
    </source>
</reference>
<sequence length="1813" mass="195310">MGGKKQGSARTPHEAPDSLKSAQRLRAIGLISLGPIKGPVNKWKSTYFDNTPIQNENGIDDNDEASFNFKNTEVSFTLGTQDQSPLQGFEMSEREVSVSTEVKYTTPITRTVTDPDVTRLRVTLGVNALYEQNDQGDTNGTSVWFRILINGLPRATYEINGKSSSRFYRSYIIDNLPERPFTITVERTTTDSKSQRLQNATNWVSYTEIIDTKLSYPNMALVGIKTDSRYNPNFPNVNFLLYGRLVKVPSTYEPETRTYSTALWKGDWKQAWTNNPAWVFYDLVTDPLAGLGKRVGDYGLDKFQLYQIAKYCDELVDDGYGGKEPRMTANLWLTDQRSAYDVLSDMASVFRSIAVWNGTQFTAIQDRTTDPVCTYSQANVIDGKFSRQYAAMKSIYTAAEVEYADERNMYQKAVEYVADDLMIERYGYNVRKMTAYATTSRGQAHRWGKWVLATSLLEQCTITFSVGRQGLLHLPGDIIEVADNDYAGKTLGGRVVAVNGKVVTLDQPIEISGNSYLSYLNDEMKVVKVAISSVDSKNKAVVTLATVPTGLEPMDDWVLKTPTVSTQLYRAIGITENDDGSYTITALQHEPQKESIVDGSASFIPVVTTAHTGGAQKVANAEASINENGVKLTWETPSSNSIVKYEVRLYRNGVLYQTYLDLETTELTFDDLPDGSYVAEIRSKNANGQLSDPVTRAFEINLTINRLTTKSLYFSIQLDWDLPKTATVGNYTEIWRSVDNNISNAKKIAALPYPQNSYILNGIDLNESYYFFVRCGDKAGNKGQFTEGVFGEADHNPDTLLNVLEGQITRSQLGSDLIASLQQDIDTAVAGEAGLRQSAVANAVSQIMAESQARAKAIQDEANNRTKAIQSESVNLTKRIQAEATARGAAVTQLQNVDAQQAQLISAVTAKANNALSGLEEERTARANGDKAEAQAREALTARMGAAESNIVTIQRTVANNAQSISEVSQNLNAKIDNINIGGRNLLRDSEFNAYNKWGSPQIEFAENANRRTIKVTSTGTNGPVGICSVNRHCTSYFQQGETYTLSFFARGNRPLDYLYLMRQDGNNVRLPVINVASETEFNYYKLTFKAPFTTQQGYVLIGFRQTSTEQFVEFHSVKLEKGNVATDWTPAPEDVDSAVSAVSADLTSYKQTQAATDSAQAQQLNQLSVNLTKAETNFNAKITEEKKARVDADKANAERLTDITSRVANAESNITNFQSTKANKSEVASLAQSSLQAVWKADTQSAIGELAVGGRNLLLKSNATNLINFVRSSQDVLDNTDFKTPVVRINCIQDSWFGRKTAITSGKLLAGKYTLSFKYRTNATINNTFIGYGGNQRRRLITSNVVGNETWQTCKLTFETTEDYPDIFIIIGGYGKADVSYIEFAELKLEKGAIATDWTPAPEDIESSIEAGKALISQVSNAVADVNGKLSATHTLKTQVISGGRTAIAGIALGATSDNKTAESSVIVMADKFGVVANANDGNVKPLFSVANDLVGIRGDMIADGSILGEKIRANSTLSAPNINGGNISGTNIRGTTINGGTITGTAVSGGTVTGAIVSGGTVKGSRIEGGVISGSTILGDIVKAVILTKKGNNFEGTVPASEISSRTVVIPSISFNANSGETSTVTIYIDGIKVAESSVSGIRKEIPIMATIAPTEIRGSVSVSVSGDVGGDLSGQVSGSVSGQASGMVSGQASGTVSGNVNGFVNGGYVSGQVSGMASGHLSGTASGSLSGQVSGAARGRATGRVTGTATGFATGTTPMTNIRTSFMLEVPTSGSISGYKQITGKSVIIKVTANNATALGGQNSLVALVA</sequence>
<dbReference type="PROSITE" id="PS50853">
    <property type="entry name" value="FN3"/>
    <property type="match status" value="1"/>
</dbReference>
<feature type="domain" description="Fibronectin type-III" evidence="1">
    <location>
        <begin position="698"/>
        <end position="796"/>
    </location>
</feature>
<evidence type="ECO:0000313" key="3">
    <source>
        <dbReference type="Proteomes" id="UP000254031"/>
    </source>
</evidence>
<dbReference type="Pfam" id="PF24801">
    <property type="entry name" value="FNIII-A_GpJ"/>
    <property type="match status" value="1"/>
</dbReference>
<dbReference type="InterPro" id="IPR055385">
    <property type="entry name" value="GpJ_HDII-ins2"/>
</dbReference>
<dbReference type="InterPro" id="IPR055383">
    <property type="entry name" value="FN3-1_GpJ"/>
</dbReference>
<dbReference type="InterPro" id="IPR008979">
    <property type="entry name" value="Galactose-bd-like_sf"/>
</dbReference>
<accession>A0A378NI98</accession>
<dbReference type="SUPFAM" id="SSF49785">
    <property type="entry name" value="Galactose-binding domain-like"/>
    <property type="match status" value="1"/>
</dbReference>
<dbReference type="InterPro" id="IPR036116">
    <property type="entry name" value="FN3_sf"/>
</dbReference>
<dbReference type="EMBL" id="UGPL01000006">
    <property type="protein sequence ID" value="STY67289.1"/>
    <property type="molecule type" value="Genomic_DNA"/>
</dbReference>
<dbReference type="InterPro" id="IPR003961">
    <property type="entry name" value="FN3_dom"/>
</dbReference>
<dbReference type="Gene3D" id="2.60.120.260">
    <property type="entry name" value="Galactose-binding domain-like"/>
    <property type="match status" value="2"/>
</dbReference>
<organism evidence="2 3">
    <name type="scientific">Mannheimia haemolytica</name>
    <name type="common">Pasteurella haemolytica</name>
    <dbReference type="NCBI Taxonomy" id="75985"/>
    <lineage>
        <taxon>Bacteria</taxon>
        <taxon>Pseudomonadati</taxon>
        <taxon>Pseudomonadota</taxon>
        <taxon>Gammaproteobacteria</taxon>
        <taxon>Pasteurellales</taxon>
        <taxon>Pasteurellaceae</taxon>
        <taxon>Mannheimia</taxon>
    </lineage>
</organism>
<protein>
    <submittedName>
        <fullName evidence="2">Domain of uncharacterized function (DUF1983)</fullName>
    </submittedName>
</protein>
<dbReference type="Pfam" id="PF09327">
    <property type="entry name" value="Phage_Tail_Tip"/>
    <property type="match status" value="1"/>
</dbReference>
<proteinExistence type="predicted"/>
<dbReference type="InterPro" id="IPR053171">
    <property type="entry name" value="Viral_Tip_Attach_Protein"/>
</dbReference>
<evidence type="ECO:0000259" key="1">
    <source>
        <dbReference type="PROSITE" id="PS50853"/>
    </source>
</evidence>
<dbReference type="SUPFAM" id="SSF49265">
    <property type="entry name" value="Fibronectin type III"/>
    <property type="match status" value="1"/>
</dbReference>
<dbReference type="Pfam" id="PF13550">
    <property type="entry name" value="Phage-tail_3"/>
    <property type="match status" value="1"/>
</dbReference>
<dbReference type="InterPro" id="IPR013783">
    <property type="entry name" value="Ig-like_fold"/>
</dbReference>
<gene>
    <name evidence="2" type="ORF">NCTC9380_02641</name>
</gene>
<name>A0A378NI98_MANHA</name>